<dbReference type="PROSITE" id="PS51257">
    <property type="entry name" value="PROKAR_LIPOPROTEIN"/>
    <property type="match status" value="1"/>
</dbReference>
<organism evidence="3 4">
    <name type="scientific">Streptomyces syringium</name>
    <dbReference type="NCBI Taxonomy" id="76729"/>
    <lineage>
        <taxon>Bacteria</taxon>
        <taxon>Bacillati</taxon>
        <taxon>Actinomycetota</taxon>
        <taxon>Actinomycetes</taxon>
        <taxon>Kitasatosporales</taxon>
        <taxon>Streptomycetaceae</taxon>
        <taxon>Streptomyces</taxon>
    </lineage>
</organism>
<feature type="compositionally biased region" description="Polar residues" evidence="1">
    <location>
        <begin position="60"/>
        <end position="73"/>
    </location>
</feature>
<protein>
    <recommendedName>
        <fullName evidence="5">Lipoprotein</fullName>
    </recommendedName>
</protein>
<feature type="signal peptide" evidence="2">
    <location>
        <begin position="1"/>
        <end position="20"/>
    </location>
</feature>
<name>A0ABS4Y3B7_9ACTN</name>
<keyword evidence="2" id="KW-0732">Signal</keyword>
<proteinExistence type="predicted"/>
<evidence type="ECO:0008006" key="5">
    <source>
        <dbReference type="Google" id="ProtNLM"/>
    </source>
</evidence>
<feature type="region of interest" description="Disordered" evidence="1">
    <location>
        <begin position="201"/>
        <end position="236"/>
    </location>
</feature>
<dbReference type="GeneID" id="91569278"/>
<evidence type="ECO:0000313" key="3">
    <source>
        <dbReference type="EMBL" id="MBP2402942.1"/>
    </source>
</evidence>
<gene>
    <name evidence="3" type="ORF">JO379_002411</name>
</gene>
<dbReference type="Proteomes" id="UP001519291">
    <property type="component" value="Unassembled WGS sequence"/>
</dbReference>
<reference evidence="3 4" key="1">
    <citation type="submission" date="2021-03" db="EMBL/GenBank/DDBJ databases">
        <title>Sequencing the genomes of 1000 actinobacteria strains.</title>
        <authorList>
            <person name="Klenk H.-P."/>
        </authorList>
    </citation>
    <scope>NUCLEOTIDE SEQUENCE [LARGE SCALE GENOMIC DNA]</scope>
    <source>
        <strain evidence="3 4">DSM 41480</strain>
    </source>
</reference>
<evidence type="ECO:0000313" key="4">
    <source>
        <dbReference type="Proteomes" id="UP001519291"/>
    </source>
</evidence>
<feature type="chain" id="PRO_5045285961" description="Lipoprotein" evidence="2">
    <location>
        <begin position="21"/>
        <end position="400"/>
    </location>
</feature>
<accession>A0ABS4Y3B7</accession>
<keyword evidence="4" id="KW-1185">Reference proteome</keyword>
<feature type="compositionally biased region" description="Polar residues" evidence="1">
    <location>
        <begin position="201"/>
        <end position="211"/>
    </location>
</feature>
<dbReference type="EMBL" id="JAGIOH010000001">
    <property type="protein sequence ID" value="MBP2402942.1"/>
    <property type="molecule type" value="Genomic_DNA"/>
</dbReference>
<evidence type="ECO:0000256" key="1">
    <source>
        <dbReference type="SAM" id="MobiDB-lite"/>
    </source>
</evidence>
<evidence type="ECO:0000256" key="2">
    <source>
        <dbReference type="SAM" id="SignalP"/>
    </source>
</evidence>
<feature type="compositionally biased region" description="Basic and acidic residues" evidence="1">
    <location>
        <begin position="212"/>
        <end position="233"/>
    </location>
</feature>
<sequence>MRIKRIFAATAALTALVTTAACDGGGKDDGRAAPASTNSTGSAGPDTGPPSAGSLAEAQQYVQRHTSCEQLSTDPADKRMPSQDPAKPGTWSVTERGVCSDQRERGQIVLYRTSDMKEFQAGYKKHVSDAIDGGKGDYGLFSRVFVGKDFAVVPRRTETAMALAKSGLRILTCNPTFGVPKGYKREKALVEHCVLSDFVNSQDGKGSVNHQSPEEEGRERGESARPKEGRKPENSLGLAEAGSLTELKKLVTSELGCEQFSTDPETVAVSSIDYLPAIEGDHKMWGVGERGMCGYPGGERRAHDLSWLDKVDDMITFQTKAKAAQLKELRENGGRYRATRSMVLVGKNVAVETNSASARHGLYQAQFLHLNCREGFTAPEGYRFEKALVNGCVLTNYEGS</sequence>
<dbReference type="RefSeq" id="WP_209514923.1">
    <property type="nucleotide sequence ID" value="NZ_JAGIOH010000001.1"/>
</dbReference>
<comment type="caution">
    <text evidence="3">The sequence shown here is derived from an EMBL/GenBank/DDBJ whole genome shotgun (WGS) entry which is preliminary data.</text>
</comment>
<feature type="region of interest" description="Disordered" evidence="1">
    <location>
        <begin position="22"/>
        <end position="98"/>
    </location>
</feature>